<reference evidence="2 3" key="1">
    <citation type="submission" date="2024-08" db="EMBL/GenBank/DDBJ databases">
        <authorList>
            <person name="Cucini C."/>
            <person name="Frati F."/>
        </authorList>
    </citation>
    <scope>NUCLEOTIDE SEQUENCE [LARGE SCALE GENOMIC DNA]</scope>
</reference>
<dbReference type="EMBL" id="CAXLJM020000081">
    <property type="protein sequence ID" value="CAL8129988.1"/>
    <property type="molecule type" value="Genomic_DNA"/>
</dbReference>
<comment type="caution">
    <text evidence="2">The sequence shown here is derived from an EMBL/GenBank/DDBJ whole genome shotgun (WGS) entry which is preliminary data.</text>
</comment>
<accession>A0ABP1RL88</accession>
<name>A0ABP1RL88_9HEXA</name>
<evidence type="ECO:0000313" key="2">
    <source>
        <dbReference type="EMBL" id="CAL8129988.1"/>
    </source>
</evidence>
<feature type="transmembrane region" description="Helical" evidence="1">
    <location>
        <begin position="111"/>
        <end position="135"/>
    </location>
</feature>
<evidence type="ECO:0000256" key="1">
    <source>
        <dbReference type="SAM" id="Phobius"/>
    </source>
</evidence>
<proteinExistence type="predicted"/>
<organism evidence="2 3">
    <name type="scientific">Orchesella dallaii</name>
    <dbReference type="NCBI Taxonomy" id="48710"/>
    <lineage>
        <taxon>Eukaryota</taxon>
        <taxon>Metazoa</taxon>
        <taxon>Ecdysozoa</taxon>
        <taxon>Arthropoda</taxon>
        <taxon>Hexapoda</taxon>
        <taxon>Collembola</taxon>
        <taxon>Entomobryomorpha</taxon>
        <taxon>Entomobryoidea</taxon>
        <taxon>Orchesellidae</taxon>
        <taxon>Orchesellinae</taxon>
        <taxon>Orchesella</taxon>
    </lineage>
</organism>
<keyword evidence="1" id="KW-1133">Transmembrane helix</keyword>
<keyword evidence="1" id="KW-0472">Membrane</keyword>
<keyword evidence="1" id="KW-0812">Transmembrane</keyword>
<evidence type="ECO:0000313" key="3">
    <source>
        <dbReference type="Proteomes" id="UP001642540"/>
    </source>
</evidence>
<gene>
    <name evidence="2" type="ORF">ODALV1_LOCUS23512</name>
</gene>
<dbReference type="SUPFAM" id="SSF52047">
    <property type="entry name" value="RNI-like"/>
    <property type="match status" value="1"/>
</dbReference>
<sequence length="475" mass="54002">MITSTSLTIGTKTHYSVLYEILETWRGKKSNGAKLHTLICILENRGLQNCADALKLKFCICEDALVEEETKALELVEIVDPDFGSTTNLLPNTNADEEESEENTRSRKMCIILHVLPFLLGYIGFVVWILVYALARKSNHADLDVQITVKSYLEYDSKMKEIPSYYRVSLFINVTDPMDWEGTFSLKNVDKVTGIFMKGPVPIKSLFQILNQSAHNLATLIITDDQKNNSLSICNYTNKEETPIYYESITFPMLQHLDFFGASCVNIFKLFKSNTYPTSVANFSFDMENLDLNEYSEGFIEHVAFSSKKSLRQVWIMGINKGPGFWTFGSQKLPVLQNVSSLLLHSFFMPSPHFNVTDFDIHHLLNDVFPNVEKLVLDGFILPQSFFESTLSFMKSLVDLDVGVAVEGMVFDFNCIPNRVKKADVYLAFKSCNSSGISLFNMDHSRMEDMEYIRVAGNCRSFMVEGPFILSDKVY</sequence>
<keyword evidence="3" id="KW-1185">Reference proteome</keyword>
<dbReference type="Proteomes" id="UP001642540">
    <property type="component" value="Unassembled WGS sequence"/>
</dbReference>
<protein>
    <submittedName>
        <fullName evidence="2">Uncharacterized protein</fullName>
    </submittedName>
</protein>